<sequence length="191" mass="22884">MAFSFPFIILGLFLLLLVHFTHQWNVGRCPTKHYVLSFRPHKWHGSWYEYMRKEAPVWESYSKCNLFNFGEQNSNLLSISFPLSKTKLNVTIETESISGNERDAHYNWKFKFPLFTSEREVYILSTNYYDYALVWSCESYFFFNYQLSWILTREKVPERPWVLKAIQKSLDLADLDAKDFEKVSHDNCNEQ</sequence>
<reference evidence="2" key="1">
    <citation type="submission" date="2021-05" db="EMBL/GenBank/DDBJ databases">
        <authorList>
            <person name="Alioto T."/>
            <person name="Alioto T."/>
            <person name="Gomez Garrido J."/>
        </authorList>
    </citation>
    <scope>NUCLEOTIDE SEQUENCE</scope>
</reference>
<protein>
    <submittedName>
        <fullName evidence="2">Apolipoprotein D</fullName>
    </submittedName>
</protein>
<proteinExistence type="predicted"/>
<dbReference type="SUPFAM" id="SSF50814">
    <property type="entry name" value="Lipocalins"/>
    <property type="match status" value="1"/>
</dbReference>
<dbReference type="InterPro" id="IPR012674">
    <property type="entry name" value="Calycin"/>
</dbReference>
<accession>A0A8D8YR75</accession>
<feature type="signal peptide" evidence="1">
    <location>
        <begin position="1"/>
        <end position="23"/>
    </location>
</feature>
<dbReference type="GO" id="GO:0005737">
    <property type="term" value="C:cytoplasm"/>
    <property type="evidence" value="ECO:0007669"/>
    <property type="project" value="TreeGrafter"/>
</dbReference>
<feature type="chain" id="PRO_5034936451" evidence="1">
    <location>
        <begin position="24"/>
        <end position="191"/>
    </location>
</feature>
<name>A0A8D8YR75_9HEMI</name>
<evidence type="ECO:0000313" key="2">
    <source>
        <dbReference type="EMBL" id="CAG6733056.1"/>
    </source>
</evidence>
<dbReference type="PANTHER" id="PTHR10612:SF34">
    <property type="entry name" value="APOLIPOPROTEIN D"/>
    <property type="match status" value="1"/>
</dbReference>
<dbReference type="AlphaFoldDB" id="A0A8D8YR75"/>
<organism evidence="2">
    <name type="scientific">Cacopsylla melanoneura</name>
    <dbReference type="NCBI Taxonomy" id="428564"/>
    <lineage>
        <taxon>Eukaryota</taxon>
        <taxon>Metazoa</taxon>
        <taxon>Ecdysozoa</taxon>
        <taxon>Arthropoda</taxon>
        <taxon>Hexapoda</taxon>
        <taxon>Insecta</taxon>
        <taxon>Pterygota</taxon>
        <taxon>Neoptera</taxon>
        <taxon>Paraneoptera</taxon>
        <taxon>Hemiptera</taxon>
        <taxon>Sternorrhyncha</taxon>
        <taxon>Psylloidea</taxon>
        <taxon>Psyllidae</taxon>
        <taxon>Psyllinae</taxon>
        <taxon>Cacopsylla</taxon>
    </lineage>
</organism>
<dbReference type="GO" id="GO:0000302">
    <property type="term" value="P:response to reactive oxygen species"/>
    <property type="evidence" value="ECO:0007669"/>
    <property type="project" value="TreeGrafter"/>
</dbReference>
<dbReference type="EMBL" id="HBUF01388694">
    <property type="protein sequence ID" value="CAG6733056.1"/>
    <property type="molecule type" value="Transcribed_RNA"/>
</dbReference>
<keyword evidence="1" id="KW-0732">Signal</keyword>
<dbReference type="Gene3D" id="2.40.128.20">
    <property type="match status" value="1"/>
</dbReference>
<keyword evidence="2" id="KW-0449">Lipoprotein</keyword>
<evidence type="ECO:0000256" key="1">
    <source>
        <dbReference type="SAM" id="SignalP"/>
    </source>
</evidence>
<dbReference type="PANTHER" id="PTHR10612">
    <property type="entry name" value="APOLIPOPROTEIN D"/>
    <property type="match status" value="1"/>
</dbReference>
<dbReference type="GO" id="GO:0006629">
    <property type="term" value="P:lipid metabolic process"/>
    <property type="evidence" value="ECO:0007669"/>
    <property type="project" value="TreeGrafter"/>
</dbReference>